<dbReference type="Gramene" id="TRITD3Av1G162950.2">
    <property type="protein sequence ID" value="TRITD3Av1G162950.2"/>
    <property type="gene ID" value="TRITD3Av1G162950"/>
</dbReference>
<dbReference type="AlphaFoldDB" id="A0A9R0VMT6"/>
<dbReference type="EMBL" id="LT934115">
    <property type="protein sequence ID" value="VAH62375.1"/>
    <property type="molecule type" value="Genomic_DNA"/>
</dbReference>
<protein>
    <submittedName>
        <fullName evidence="1">Uncharacterized protein</fullName>
    </submittedName>
</protein>
<evidence type="ECO:0000313" key="1">
    <source>
        <dbReference type="EMBL" id="VAH62375.1"/>
    </source>
</evidence>
<gene>
    <name evidence="1" type="ORF">TRITD_3Av1G162950</name>
</gene>
<evidence type="ECO:0000313" key="2">
    <source>
        <dbReference type="Proteomes" id="UP000324705"/>
    </source>
</evidence>
<sequence length="89" mass="10700">MVNCPKNQSRSEHWVLLMPQVNWMNHSIVYYMPEHCMSSIIYRWLEFYTPKCNVSVTMTHFSLILALFTRTAELMCCGQYVYCFRVTFQ</sequence>
<keyword evidence="2" id="KW-1185">Reference proteome</keyword>
<proteinExistence type="predicted"/>
<name>A0A9R0VMT6_TRITD</name>
<accession>A0A9R0VMT6</accession>
<dbReference type="Proteomes" id="UP000324705">
    <property type="component" value="Chromosome 3A"/>
</dbReference>
<organism evidence="1 2">
    <name type="scientific">Triticum turgidum subsp. durum</name>
    <name type="common">Durum wheat</name>
    <name type="synonym">Triticum durum</name>
    <dbReference type="NCBI Taxonomy" id="4567"/>
    <lineage>
        <taxon>Eukaryota</taxon>
        <taxon>Viridiplantae</taxon>
        <taxon>Streptophyta</taxon>
        <taxon>Embryophyta</taxon>
        <taxon>Tracheophyta</taxon>
        <taxon>Spermatophyta</taxon>
        <taxon>Magnoliopsida</taxon>
        <taxon>Liliopsida</taxon>
        <taxon>Poales</taxon>
        <taxon>Poaceae</taxon>
        <taxon>BOP clade</taxon>
        <taxon>Pooideae</taxon>
        <taxon>Triticodae</taxon>
        <taxon>Triticeae</taxon>
        <taxon>Triticinae</taxon>
        <taxon>Triticum</taxon>
    </lineage>
</organism>
<reference evidence="1 2" key="1">
    <citation type="submission" date="2017-09" db="EMBL/GenBank/DDBJ databases">
        <authorList>
            <consortium name="International Durum Wheat Genome Sequencing Consortium (IDWGSC)"/>
            <person name="Milanesi L."/>
        </authorList>
    </citation>
    <scope>NUCLEOTIDE SEQUENCE [LARGE SCALE GENOMIC DNA]</scope>
    <source>
        <strain evidence="2">cv. Svevo</strain>
    </source>
</reference>